<dbReference type="SUPFAM" id="SSF54427">
    <property type="entry name" value="NTF2-like"/>
    <property type="match status" value="1"/>
</dbReference>
<dbReference type="EMBL" id="CAJPVI010000017">
    <property type="protein sequence ID" value="CAG2147292.1"/>
    <property type="molecule type" value="Genomic_DNA"/>
</dbReference>
<comment type="caution">
    <text evidence="2">The sequence shown here is derived from an EMBL/GenBank/DDBJ whole genome shotgun (WGS) entry which is preliminary data.</text>
</comment>
<evidence type="ECO:0000313" key="3">
    <source>
        <dbReference type="Proteomes" id="UP000672657"/>
    </source>
</evidence>
<dbReference type="Pfam" id="PF13474">
    <property type="entry name" value="SnoaL_3"/>
    <property type="match status" value="1"/>
</dbReference>
<evidence type="ECO:0000313" key="2">
    <source>
        <dbReference type="EMBL" id="CAG2147292.1"/>
    </source>
</evidence>
<protein>
    <recommendedName>
        <fullName evidence="1">SnoaL-like domain-containing protein</fullName>
    </recommendedName>
</protein>
<dbReference type="InterPro" id="IPR011944">
    <property type="entry name" value="Steroid_delta5-4_isomerase"/>
</dbReference>
<gene>
    <name evidence="2" type="ORF">LMG26411_03116</name>
</gene>
<dbReference type="Proteomes" id="UP000672657">
    <property type="component" value="Unassembled WGS sequence"/>
</dbReference>
<organism evidence="2 3">
    <name type="scientific">Cupriavidus numazuensis</name>
    <dbReference type="NCBI Taxonomy" id="221992"/>
    <lineage>
        <taxon>Bacteria</taxon>
        <taxon>Pseudomonadati</taxon>
        <taxon>Pseudomonadota</taxon>
        <taxon>Betaproteobacteria</taxon>
        <taxon>Burkholderiales</taxon>
        <taxon>Burkholderiaceae</taxon>
        <taxon>Cupriavidus</taxon>
    </lineage>
</organism>
<accession>A0ABN7PY77</accession>
<dbReference type="RefSeq" id="WP_211954162.1">
    <property type="nucleotide sequence ID" value="NZ_CAJPVI010000017.1"/>
</dbReference>
<reference evidence="2 3" key="1">
    <citation type="submission" date="2021-03" db="EMBL/GenBank/DDBJ databases">
        <authorList>
            <person name="Peeters C."/>
        </authorList>
    </citation>
    <scope>NUCLEOTIDE SEQUENCE [LARGE SCALE GENOMIC DNA]</scope>
    <source>
        <strain evidence="2 3">LMG 26411</strain>
    </source>
</reference>
<evidence type="ECO:0000259" key="1">
    <source>
        <dbReference type="Pfam" id="PF13474"/>
    </source>
</evidence>
<proteinExistence type="predicted"/>
<feature type="domain" description="SnoaL-like" evidence="1">
    <location>
        <begin position="15"/>
        <end position="133"/>
    </location>
</feature>
<sequence length="141" mass="15163">MTSANAAPASTHDTVHDVANRWNAAAATWNPDALAALYAPEAVFFGGRPGHAVGYQAILGYFVSYAETLRSAHMSLVEPCVIELGPDTLLMQGHADFRFVLADGSATSSTLRATWILARRQGAWQILQHHVSPTPEAPPIR</sequence>
<keyword evidence="3" id="KW-1185">Reference proteome</keyword>
<dbReference type="InterPro" id="IPR032710">
    <property type="entry name" value="NTF2-like_dom_sf"/>
</dbReference>
<dbReference type="InterPro" id="IPR037401">
    <property type="entry name" value="SnoaL-like"/>
</dbReference>
<dbReference type="NCBIfam" id="TIGR02246">
    <property type="entry name" value="SgcJ/EcaC family oxidoreductase"/>
    <property type="match status" value="1"/>
</dbReference>
<name>A0ABN7PY77_9BURK</name>
<dbReference type="Gene3D" id="3.10.450.50">
    <property type="match status" value="1"/>
</dbReference>